<dbReference type="GO" id="GO:0016301">
    <property type="term" value="F:kinase activity"/>
    <property type="evidence" value="ECO:0007669"/>
    <property type="project" value="UniProtKB-KW"/>
</dbReference>
<dbReference type="EMBL" id="CYZV01000019">
    <property type="protein sequence ID" value="CUO28205.1"/>
    <property type="molecule type" value="Genomic_DNA"/>
</dbReference>
<accession>A0A174DVY8</accession>
<dbReference type="SUPFAM" id="SSF55785">
    <property type="entry name" value="PYP-like sensor domain (PAS domain)"/>
    <property type="match status" value="2"/>
</dbReference>
<organism evidence="3 4">
    <name type="scientific">Clostridium disporicum</name>
    <dbReference type="NCBI Taxonomy" id="84024"/>
    <lineage>
        <taxon>Bacteria</taxon>
        <taxon>Bacillati</taxon>
        <taxon>Bacillota</taxon>
        <taxon>Clostridia</taxon>
        <taxon>Eubacteriales</taxon>
        <taxon>Clostridiaceae</taxon>
        <taxon>Clostridium</taxon>
    </lineage>
</organism>
<name>A0A174DVY8_9CLOT</name>
<dbReference type="Pfam" id="PF08447">
    <property type="entry name" value="PAS_3"/>
    <property type="match status" value="1"/>
</dbReference>
<dbReference type="Proteomes" id="UP000095558">
    <property type="component" value="Unassembled WGS sequence"/>
</dbReference>
<feature type="domain" description="PAS" evidence="2">
    <location>
        <begin position="1"/>
        <end position="49"/>
    </location>
</feature>
<dbReference type="RefSeq" id="WP_055276581.1">
    <property type="nucleotide sequence ID" value="NZ_CYZV01000019.1"/>
</dbReference>
<dbReference type="OrthoDB" id="505470at2"/>
<sequence>MENIFEDVSDYIVVINENKIIKFCNIKFAEKLNYKKEEVIDMNLEDDLLCNSKLFCNIKDSYKLLNENDNIYSFRSKEKGIKSFIGKVYKTKWNNEEAYLIRFNPNEYDDKDKNDNIINKLDRDLKLAVNKYERAEAKISVLLNTTTDLLGFIDKNGRIIRFSQEWHKCLGWTEDDLKNIAWQDLFHPDEKDEVIARARASKMNGNLCEGTNRCRCKNGEYKIIYWKAIYVYDLGIFVGSGSDITEEKKYESESKKV</sequence>
<protein>
    <submittedName>
        <fullName evidence="3">Sensory transduction histidine kinase</fullName>
    </submittedName>
</protein>
<keyword evidence="1" id="KW-0175">Coiled coil</keyword>
<evidence type="ECO:0000313" key="3">
    <source>
        <dbReference type="EMBL" id="CUO28205.1"/>
    </source>
</evidence>
<evidence type="ECO:0000259" key="2">
    <source>
        <dbReference type="PROSITE" id="PS50112"/>
    </source>
</evidence>
<dbReference type="InterPro" id="IPR013655">
    <property type="entry name" value="PAS_fold_3"/>
</dbReference>
<dbReference type="Pfam" id="PF13426">
    <property type="entry name" value="PAS_9"/>
    <property type="match status" value="1"/>
</dbReference>
<evidence type="ECO:0000313" key="4">
    <source>
        <dbReference type="Proteomes" id="UP000095558"/>
    </source>
</evidence>
<gene>
    <name evidence="3" type="ORF">ERS852470_01899</name>
</gene>
<dbReference type="CDD" id="cd00130">
    <property type="entry name" value="PAS"/>
    <property type="match status" value="1"/>
</dbReference>
<keyword evidence="3" id="KW-0418">Kinase</keyword>
<feature type="coiled-coil region" evidence="1">
    <location>
        <begin position="118"/>
        <end position="145"/>
    </location>
</feature>
<dbReference type="NCBIfam" id="TIGR00229">
    <property type="entry name" value="sensory_box"/>
    <property type="match status" value="1"/>
</dbReference>
<dbReference type="SMART" id="SM00091">
    <property type="entry name" value="PAS"/>
    <property type="match status" value="2"/>
</dbReference>
<evidence type="ECO:0000256" key="1">
    <source>
        <dbReference type="SAM" id="Coils"/>
    </source>
</evidence>
<reference evidence="3 4" key="1">
    <citation type="submission" date="2015-09" db="EMBL/GenBank/DDBJ databases">
        <authorList>
            <consortium name="Pathogen Informatics"/>
        </authorList>
    </citation>
    <scope>NUCLEOTIDE SEQUENCE [LARGE SCALE GENOMIC DNA]</scope>
    <source>
        <strain evidence="3 4">2789STDY5834855</strain>
    </source>
</reference>
<dbReference type="AlphaFoldDB" id="A0A174DVY8"/>
<keyword evidence="3" id="KW-0808">Transferase</keyword>
<dbReference type="PROSITE" id="PS50112">
    <property type="entry name" value="PAS"/>
    <property type="match status" value="2"/>
</dbReference>
<feature type="domain" description="PAS" evidence="2">
    <location>
        <begin position="135"/>
        <end position="205"/>
    </location>
</feature>
<proteinExistence type="predicted"/>
<dbReference type="InterPro" id="IPR000014">
    <property type="entry name" value="PAS"/>
</dbReference>
<dbReference type="InterPro" id="IPR035965">
    <property type="entry name" value="PAS-like_dom_sf"/>
</dbReference>
<dbReference type="Gene3D" id="3.30.450.20">
    <property type="entry name" value="PAS domain"/>
    <property type="match status" value="2"/>
</dbReference>